<dbReference type="Proteomes" id="UP000664203">
    <property type="component" value="Unassembled WGS sequence"/>
</dbReference>
<proteinExistence type="predicted"/>
<name>A0A8H3J5W2_9LECA</name>
<dbReference type="AlphaFoldDB" id="A0A8H3J5W2"/>
<reference evidence="1" key="1">
    <citation type="submission" date="2021-03" db="EMBL/GenBank/DDBJ databases">
        <authorList>
            <person name="Tagirdzhanova G."/>
        </authorList>
    </citation>
    <scope>NUCLEOTIDE SEQUENCE</scope>
</reference>
<dbReference type="OrthoDB" id="10674042at2759"/>
<sequence>MPFLSRKKLFFSRKKLRVYGGMTLKPQDQDPSFAWVYAATILHPQLIGALAGLSFQEVQDFSIWICNEFYERTAALLKKARNEKMDSVREDWATLNENLMTLYFLTTYHSFRHRLQVRFLEAVSCLIETAGDDLRIGPAGIHASVDIKCHKMGDLTLSCIVRKEKLEEFHHFSKIIGSQFHQLIPQYMSAMSEERWDHLRFYTQHWLEKLGEGPNRYTEVMTKVFRLNTLCRIDLRNGFEEGNERRPEFYQQCTQMVFNETRERLQLLLGLRPGEFDISSSLSKLESGICTRYTEIQTRHLCDLWSMTWPWVLIDEFEKYPPLKSVSKSPSTLKDFKVKVCDPILDDALGSTKCDCDRYYGKSSSIQSIPDDETCSVSYPSSGMINKGFAFAPKS</sequence>
<accession>A0A8H3J5W2</accession>
<organism evidence="1 2">
    <name type="scientific">Alectoria fallacina</name>
    <dbReference type="NCBI Taxonomy" id="1903189"/>
    <lineage>
        <taxon>Eukaryota</taxon>
        <taxon>Fungi</taxon>
        <taxon>Dikarya</taxon>
        <taxon>Ascomycota</taxon>
        <taxon>Pezizomycotina</taxon>
        <taxon>Lecanoromycetes</taxon>
        <taxon>OSLEUM clade</taxon>
        <taxon>Lecanoromycetidae</taxon>
        <taxon>Lecanorales</taxon>
        <taxon>Lecanorineae</taxon>
        <taxon>Parmeliaceae</taxon>
        <taxon>Alectoria</taxon>
    </lineage>
</organism>
<comment type="caution">
    <text evidence="1">The sequence shown here is derived from an EMBL/GenBank/DDBJ whole genome shotgun (WGS) entry which is preliminary data.</text>
</comment>
<keyword evidence="2" id="KW-1185">Reference proteome</keyword>
<dbReference type="EMBL" id="CAJPDR010000641">
    <property type="protein sequence ID" value="CAF9941220.1"/>
    <property type="molecule type" value="Genomic_DNA"/>
</dbReference>
<evidence type="ECO:0000313" key="1">
    <source>
        <dbReference type="EMBL" id="CAF9941220.1"/>
    </source>
</evidence>
<evidence type="ECO:0000313" key="2">
    <source>
        <dbReference type="Proteomes" id="UP000664203"/>
    </source>
</evidence>
<protein>
    <submittedName>
        <fullName evidence="1">Uncharacterized protein</fullName>
    </submittedName>
</protein>
<gene>
    <name evidence="1" type="ORF">ALECFALPRED_009032</name>
</gene>